<evidence type="ECO:0000256" key="4">
    <source>
        <dbReference type="PROSITE-ProRule" id="PRU10141"/>
    </source>
</evidence>
<dbReference type="Proteomes" id="UP000692954">
    <property type="component" value="Unassembled WGS sequence"/>
</dbReference>
<feature type="domain" description="Protein kinase" evidence="5">
    <location>
        <begin position="42"/>
        <end position="301"/>
    </location>
</feature>
<feature type="binding site" evidence="4">
    <location>
        <position position="71"/>
    </location>
    <ligand>
        <name>ATP</name>
        <dbReference type="ChEBI" id="CHEBI:30616"/>
    </ligand>
</feature>
<dbReference type="GO" id="GO:0010506">
    <property type="term" value="P:regulation of autophagy"/>
    <property type="evidence" value="ECO:0007669"/>
    <property type="project" value="InterPro"/>
</dbReference>
<gene>
    <name evidence="6" type="ORF">PSON_ATCC_30995.1.T0890104</name>
</gene>
<dbReference type="SMART" id="SM00220">
    <property type="entry name" value="S_TKc"/>
    <property type="match status" value="1"/>
</dbReference>
<dbReference type="OrthoDB" id="6513151at2759"/>
<keyword evidence="2 4" id="KW-0547">Nucleotide-binding</keyword>
<dbReference type="InterPro" id="IPR008271">
    <property type="entry name" value="Ser/Thr_kinase_AS"/>
</dbReference>
<proteinExistence type="predicted"/>
<dbReference type="InterPro" id="IPR017441">
    <property type="entry name" value="Protein_kinase_ATP_BS"/>
</dbReference>
<dbReference type="PANTHER" id="PTHR24348">
    <property type="entry name" value="SERINE/THREONINE-PROTEIN KINASE UNC-51-RELATED"/>
    <property type="match status" value="1"/>
</dbReference>
<dbReference type="Pfam" id="PF00069">
    <property type="entry name" value="Pkinase"/>
    <property type="match status" value="1"/>
</dbReference>
<sequence length="523" mass="59895">MLQINSLKDRLKCKIEFSEEEEKGEIISMSSVDDALRFEDRYEQKELLGQGAHAVVKLAKKKETNDLFAVKIMRMNNEEVYNNVKRTFKNSRCLRHQNIIQEYELYINEKYYTASLVMEYCPYPSLEQILKDRGTLKEDEVRIIIKQLLLAVEHIHSKGISHRDIKPDNILVNVEGNCELKLLDFGVSRRFLYKNEHQEMLTKTGNLYYCAPEIYHQSHYSKEIDLWSIGVIMFQCLTGELPLQNENASDHIQLLNKPELWNFKNRIKGESLSAQNLISRFLQQDPRKRIGSSDALNHPFIEKNKIYITLAMLSSTKMIDPEDDEIFLNRCQSLQTSLSVNQKQTIHRALKTLHLGQEYQQIVLEDLMQELGNVHIIQRRNSDKCSGFIQLVNSLGNSQGVTISKVVDVSTTNQCNLGIGSAQSIVSSDHQTQDYFGELGNIQSSVNLENNAQDILIQTDIKKNNIGSIINQIGAKIECSIDINVNLTESQQDTGFNNKFNQIISALDVLGIKECDETIEDQS</sequence>
<organism evidence="6 7">
    <name type="scientific">Paramecium sonneborni</name>
    <dbReference type="NCBI Taxonomy" id="65129"/>
    <lineage>
        <taxon>Eukaryota</taxon>
        <taxon>Sar</taxon>
        <taxon>Alveolata</taxon>
        <taxon>Ciliophora</taxon>
        <taxon>Intramacronucleata</taxon>
        <taxon>Oligohymenophorea</taxon>
        <taxon>Peniculida</taxon>
        <taxon>Parameciidae</taxon>
        <taxon>Paramecium</taxon>
    </lineage>
</organism>
<comment type="subunit">
    <text evidence="1">Monomer.</text>
</comment>
<keyword evidence="7" id="KW-1185">Reference proteome</keyword>
<dbReference type="PROSITE" id="PS50011">
    <property type="entry name" value="PROTEIN_KINASE_DOM"/>
    <property type="match status" value="1"/>
</dbReference>
<dbReference type="PROSITE" id="PS00107">
    <property type="entry name" value="PROTEIN_KINASE_ATP"/>
    <property type="match status" value="1"/>
</dbReference>
<dbReference type="InterPro" id="IPR000719">
    <property type="entry name" value="Prot_kinase_dom"/>
</dbReference>
<dbReference type="FunFam" id="1.10.510.10:FF:000571">
    <property type="entry name" value="Maternal embryonic leucine zipper kinase"/>
    <property type="match status" value="1"/>
</dbReference>
<accession>A0A8S1PWU2</accession>
<dbReference type="AlphaFoldDB" id="A0A8S1PWU2"/>
<dbReference type="EMBL" id="CAJJDN010000089">
    <property type="protein sequence ID" value="CAD8107616.1"/>
    <property type="molecule type" value="Genomic_DNA"/>
</dbReference>
<protein>
    <recommendedName>
        <fullName evidence="5">Protein kinase domain-containing protein</fullName>
    </recommendedName>
</protein>
<reference evidence="6" key="1">
    <citation type="submission" date="2021-01" db="EMBL/GenBank/DDBJ databases">
        <authorList>
            <consortium name="Genoscope - CEA"/>
            <person name="William W."/>
        </authorList>
    </citation>
    <scope>NUCLEOTIDE SEQUENCE</scope>
</reference>
<evidence type="ECO:0000313" key="7">
    <source>
        <dbReference type="Proteomes" id="UP000692954"/>
    </source>
</evidence>
<name>A0A8S1PWU2_9CILI</name>
<evidence type="ECO:0000313" key="6">
    <source>
        <dbReference type="EMBL" id="CAD8107616.1"/>
    </source>
</evidence>
<dbReference type="GO" id="GO:0005737">
    <property type="term" value="C:cytoplasm"/>
    <property type="evidence" value="ECO:0007669"/>
    <property type="project" value="TreeGrafter"/>
</dbReference>
<dbReference type="PROSITE" id="PS00108">
    <property type="entry name" value="PROTEIN_KINASE_ST"/>
    <property type="match status" value="1"/>
</dbReference>
<evidence type="ECO:0000259" key="5">
    <source>
        <dbReference type="PROSITE" id="PS50011"/>
    </source>
</evidence>
<dbReference type="GO" id="GO:0004674">
    <property type="term" value="F:protein serine/threonine kinase activity"/>
    <property type="evidence" value="ECO:0007669"/>
    <property type="project" value="InterPro"/>
</dbReference>
<evidence type="ECO:0000256" key="3">
    <source>
        <dbReference type="ARBA" id="ARBA00022840"/>
    </source>
</evidence>
<dbReference type="InterPro" id="IPR045269">
    <property type="entry name" value="Atg1-like"/>
</dbReference>
<keyword evidence="3 4" id="KW-0067">ATP-binding</keyword>
<dbReference type="GO" id="GO:0005524">
    <property type="term" value="F:ATP binding"/>
    <property type="evidence" value="ECO:0007669"/>
    <property type="project" value="UniProtKB-UniRule"/>
</dbReference>
<evidence type="ECO:0000256" key="2">
    <source>
        <dbReference type="ARBA" id="ARBA00022741"/>
    </source>
</evidence>
<evidence type="ECO:0000256" key="1">
    <source>
        <dbReference type="ARBA" id="ARBA00011245"/>
    </source>
</evidence>
<comment type="caution">
    <text evidence="6">The sequence shown here is derived from an EMBL/GenBank/DDBJ whole genome shotgun (WGS) entry which is preliminary data.</text>
</comment>